<evidence type="ECO:0000256" key="10">
    <source>
        <dbReference type="SAM" id="MobiDB-lite"/>
    </source>
</evidence>
<evidence type="ECO:0000313" key="12">
    <source>
        <dbReference type="EMBL" id="KFM77422.1"/>
    </source>
</evidence>
<keyword evidence="7" id="KW-0472">Membrane</keyword>
<name>A0A087UJ83_STEMI</name>
<keyword evidence="4" id="KW-1133">Transmembrane helix</keyword>
<dbReference type="InterPro" id="IPR039433">
    <property type="entry name" value="Mff-like_dom"/>
</dbReference>
<dbReference type="GO" id="GO:0005741">
    <property type="term" value="C:mitochondrial outer membrane"/>
    <property type="evidence" value="ECO:0007669"/>
    <property type="project" value="UniProtKB-SubCell"/>
</dbReference>
<dbReference type="Pfam" id="PF05644">
    <property type="entry name" value="Miff"/>
    <property type="match status" value="2"/>
</dbReference>
<evidence type="ECO:0000256" key="3">
    <source>
        <dbReference type="ARBA" id="ARBA00022787"/>
    </source>
</evidence>
<evidence type="ECO:0000256" key="9">
    <source>
        <dbReference type="RuleBase" id="RU368040"/>
    </source>
</evidence>
<dbReference type="OrthoDB" id="5986838at2759"/>
<dbReference type="Proteomes" id="UP000054359">
    <property type="component" value="Unassembled WGS sequence"/>
</dbReference>
<dbReference type="GO" id="GO:0090141">
    <property type="term" value="P:positive regulation of mitochondrial fission"/>
    <property type="evidence" value="ECO:0007669"/>
    <property type="project" value="UniProtKB-UniRule"/>
</dbReference>
<dbReference type="GO" id="GO:0000266">
    <property type="term" value="P:mitochondrial fission"/>
    <property type="evidence" value="ECO:0007669"/>
    <property type="project" value="UniProtKB-UniRule"/>
</dbReference>
<feature type="non-terminal residue" evidence="12">
    <location>
        <position position="182"/>
    </location>
</feature>
<evidence type="ECO:0000256" key="6">
    <source>
        <dbReference type="ARBA" id="ARBA00023128"/>
    </source>
</evidence>
<dbReference type="InterPro" id="IPR008518">
    <property type="entry name" value="Mff/Tango-11"/>
</dbReference>
<dbReference type="EMBL" id="KK120055">
    <property type="protein sequence ID" value="KFM77422.1"/>
    <property type="molecule type" value="Genomic_DNA"/>
</dbReference>
<feature type="region of interest" description="Disordered" evidence="10">
    <location>
        <begin position="118"/>
        <end position="153"/>
    </location>
</feature>
<keyword evidence="6 9" id="KW-0496">Mitochondrion</keyword>
<keyword evidence="3 9" id="KW-1000">Mitochondrion outer membrane</keyword>
<dbReference type="AlphaFoldDB" id="A0A087UJ83"/>
<feature type="compositionally biased region" description="Basic and acidic residues" evidence="10">
    <location>
        <begin position="119"/>
        <end position="130"/>
    </location>
</feature>
<evidence type="ECO:0000256" key="2">
    <source>
        <dbReference type="ARBA" id="ARBA00022692"/>
    </source>
</evidence>
<comment type="function">
    <text evidence="9">Plays a role in mitochondrial and peroxisomal fission. Promotes the recruitment and association of the fission mediator dynamin-related protein 1 (DNM1L) to the mitochondrial surface.</text>
</comment>
<keyword evidence="8 9" id="KW-0576">Peroxisome</keyword>
<reference evidence="12 13" key="1">
    <citation type="submission" date="2013-11" db="EMBL/GenBank/DDBJ databases">
        <title>Genome sequencing of Stegodyphus mimosarum.</title>
        <authorList>
            <person name="Bechsgaard J."/>
        </authorList>
    </citation>
    <scope>NUCLEOTIDE SEQUENCE [LARGE SCALE GENOMIC DNA]</scope>
</reference>
<dbReference type="OMA" id="FKTFMWL"/>
<evidence type="ECO:0000256" key="4">
    <source>
        <dbReference type="ARBA" id="ARBA00022989"/>
    </source>
</evidence>
<sequence>MSKSGSPGHPSTPFESYYDPDFTAEISAKMHVPEKIRVIEGIESPESIFLQQQDITPSMQVPERILLAGGNQHIAVREPLPELKFDSGFPVQFPNYVLAPPPNVLTVDEYPYPAVDIKPAPKKESNKKSALDQALTGASEFNESSLSSAGPDDEVAVLRRQVRQLSRRVLALEQDNQQRLQR</sequence>
<evidence type="ECO:0000256" key="5">
    <source>
        <dbReference type="ARBA" id="ARBA00023054"/>
    </source>
</evidence>
<dbReference type="GO" id="GO:0005777">
    <property type="term" value="C:peroxisome"/>
    <property type="evidence" value="ECO:0007669"/>
    <property type="project" value="UniProtKB-SubCell"/>
</dbReference>
<keyword evidence="13" id="KW-1185">Reference proteome</keyword>
<organism evidence="12 13">
    <name type="scientific">Stegodyphus mimosarum</name>
    <name type="common">African social velvet spider</name>
    <dbReference type="NCBI Taxonomy" id="407821"/>
    <lineage>
        <taxon>Eukaryota</taxon>
        <taxon>Metazoa</taxon>
        <taxon>Ecdysozoa</taxon>
        <taxon>Arthropoda</taxon>
        <taxon>Chelicerata</taxon>
        <taxon>Arachnida</taxon>
        <taxon>Araneae</taxon>
        <taxon>Araneomorphae</taxon>
        <taxon>Entelegynae</taxon>
        <taxon>Eresoidea</taxon>
        <taxon>Eresidae</taxon>
        <taxon>Stegodyphus</taxon>
    </lineage>
</organism>
<dbReference type="PANTHER" id="PTHR16501:SF6">
    <property type="entry name" value="TRANSPORT AND GOLGI ORGANIZATION PROTEIN 11"/>
    <property type="match status" value="1"/>
</dbReference>
<feature type="compositionally biased region" description="Polar residues" evidence="10">
    <location>
        <begin position="139"/>
        <end position="148"/>
    </location>
</feature>
<dbReference type="GO" id="GO:0090314">
    <property type="term" value="P:positive regulation of protein targeting to membrane"/>
    <property type="evidence" value="ECO:0007669"/>
    <property type="project" value="UniProtKB-UniRule"/>
</dbReference>
<keyword evidence="2" id="KW-0812">Transmembrane</keyword>
<feature type="domain" description="Mff-like" evidence="11">
    <location>
        <begin position="17"/>
        <end position="127"/>
    </location>
</feature>
<evidence type="ECO:0000256" key="7">
    <source>
        <dbReference type="ARBA" id="ARBA00023136"/>
    </source>
</evidence>
<dbReference type="STRING" id="407821.A0A087UJ83"/>
<keyword evidence="5" id="KW-0175">Coiled coil</keyword>
<evidence type="ECO:0000256" key="8">
    <source>
        <dbReference type="ARBA" id="ARBA00023140"/>
    </source>
</evidence>
<dbReference type="PANTHER" id="PTHR16501">
    <property type="entry name" value="TRANSPORT AND GOLGI ORGANIZATION PROTEIN 11"/>
    <property type="match status" value="1"/>
</dbReference>
<accession>A0A087UJ83</accession>
<evidence type="ECO:0000313" key="13">
    <source>
        <dbReference type="Proteomes" id="UP000054359"/>
    </source>
</evidence>
<comment type="similarity">
    <text evidence="1 9">Belongs to the Tango11 family.</text>
</comment>
<comment type="subcellular location">
    <subcellularLocation>
        <location evidence="9">Mitochondrion outer membrane</location>
        <topology evidence="9">Single-pass type IV membrane protein</topology>
    </subcellularLocation>
    <subcellularLocation>
        <location evidence="9">Peroxisome</location>
    </subcellularLocation>
</comment>
<feature type="domain" description="Mff-like" evidence="11">
    <location>
        <begin position="135"/>
        <end position="182"/>
    </location>
</feature>
<proteinExistence type="inferred from homology"/>
<gene>
    <name evidence="12" type="ORF">X975_00751</name>
</gene>
<evidence type="ECO:0000259" key="11">
    <source>
        <dbReference type="Pfam" id="PF05644"/>
    </source>
</evidence>
<evidence type="ECO:0000256" key="1">
    <source>
        <dbReference type="ARBA" id="ARBA00009806"/>
    </source>
</evidence>
<protein>
    <recommendedName>
        <fullName evidence="9">Mitochondrial fission factor</fullName>
    </recommendedName>
</protein>